<keyword evidence="13" id="KW-1185">Reference proteome</keyword>
<dbReference type="PANTHER" id="PTHR30591">
    <property type="entry name" value="RECBCD ENZYME SUBUNIT RECC"/>
    <property type="match status" value="1"/>
</dbReference>
<evidence type="ECO:0000256" key="9">
    <source>
        <dbReference type="ARBA" id="ARBA00023204"/>
    </source>
</evidence>
<keyword evidence="6" id="KW-0269">Exonuclease</keyword>
<dbReference type="EMBL" id="JAHBBH010000001">
    <property type="protein sequence ID" value="MBW3091487.1"/>
    <property type="molecule type" value="Genomic_DNA"/>
</dbReference>
<keyword evidence="9" id="KW-0234">DNA repair</keyword>
<keyword evidence="7" id="KW-0067">ATP-binding</keyword>
<evidence type="ECO:0000313" key="12">
    <source>
        <dbReference type="EMBL" id="MBW3091487.1"/>
    </source>
</evidence>
<evidence type="ECO:0000256" key="6">
    <source>
        <dbReference type="ARBA" id="ARBA00022839"/>
    </source>
</evidence>
<reference evidence="12 13" key="1">
    <citation type="submission" date="2021-05" db="EMBL/GenBank/DDBJ databases">
        <title>Phylogenetic classification of ten novel species belonging to the genus Bifidobacterium comprising B. colchicus sp. nov., B. abeli sp. nov., B. bicoloris sp. nov., B. guerezis sp. nov., B. rosaliae sp. nov., B. santillanensis sp. nov., B. argentati sp. nov., B. amazzoni sp. nov., B. pluviali sp. nov., and B. pinnaculum sp. nov.</title>
        <authorList>
            <person name="Lugli G.A."/>
            <person name="Ruiz Garcia L."/>
            <person name="Margolles A."/>
            <person name="Ventura M."/>
        </authorList>
    </citation>
    <scope>NUCLEOTIDE SEQUENCE [LARGE SCALE GENOMIC DNA]</scope>
    <source>
        <strain evidence="12 13">82T10</strain>
    </source>
</reference>
<comment type="caution">
    <text evidence="12">The sequence shown here is derived from an EMBL/GenBank/DDBJ whole genome shotgun (WGS) entry which is preliminary data.</text>
</comment>
<keyword evidence="4" id="KW-0378">Hydrolase</keyword>
<keyword evidence="3" id="KW-0227">DNA damage</keyword>
<feature type="compositionally biased region" description="Acidic residues" evidence="10">
    <location>
        <begin position="1215"/>
        <end position="1228"/>
    </location>
</feature>
<dbReference type="RefSeq" id="WP_219057610.1">
    <property type="nucleotide sequence ID" value="NZ_JAHBBH010000001.1"/>
</dbReference>
<keyword evidence="1" id="KW-0540">Nuclease</keyword>
<evidence type="ECO:0000313" key="13">
    <source>
        <dbReference type="Proteomes" id="UP000700815"/>
    </source>
</evidence>
<gene>
    <name evidence="12" type="ORF">KIH79_00675</name>
</gene>
<protein>
    <submittedName>
        <fullName evidence="12">PD-(D/E)XK nuclease family protein</fullName>
    </submittedName>
</protein>
<dbReference type="InterPro" id="IPR014017">
    <property type="entry name" value="DNA_helicase_UvrD-like_C"/>
</dbReference>
<evidence type="ECO:0000256" key="3">
    <source>
        <dbReference type="ARBA" id="ARBA00022763"/>
    </source>
</evidence>
<keyword evidence="2" id="KW-0547">Nucleotide-binding</keyword>
<evidence type="ECO:0000256" key="2">
    <source>
        <dbReference type="ARBA" id="ARBA00022741"/>
    </source>
</evidence>
<accession>A0ABS6WC04</accession>
<evidence type="ECO:0000256" key="1">
    <source>
        <dbReference type="ARBA" id="ARBA00022722"/>
    </source>
</evidence>
<dbReference type="InterPro" id="IPR038726">
    <property type="entry name" value="PDDEXK_AddAB-type"/>
</dbReference>
<evidence type="ECO:0000259" key="11">
    <source>
        <dbReference type="PROSITE" id="PS51217"/>
    </source>
</evidence>
<evidence type="ECO:0000256" key="10">
    <source>
        <dbReference type="SAM" id="MobiDB-lite"/>
    </source>
</evidence>
<evidence type="ECO:0000256" key="8">
    <source>
        <dbReference type="ARBA" id="ARBA00023125"/>
    </source>
</evidence>
<keyword evidence="5" id="KW-0347">Helicase</keyword>
<dbReference type="Proteomes" id="UP000700815">
    <property type="component" value="Unassembled WGS sequence"/>
</dbReference>
<proteinExistence type="predicted"/>
<dbReference type="PROSITE" id="PS51217">
    <property type="entry name" value="UVRD_HELICASE_CTER"/>
    <property type="match status" value="1"/>
</dbReference>
<evidence type="ECO:0000256" key="7">
    <source>
        <dbReference type="ARBA" id="ARBA00022840"/>
    </source>
</evidence>
<feature type="region of interest" description="Disordered" evidence="10">
    <location>
        <begin position="1206"/>
        <end position="1236"/>
    </location>
</feature>
<feature type="region of interest" description="Disordered" evidence="10">
    <location>
        <begin position="1032"/>
        <end position="1052"/>
    </location>
</feature>
<sequence>MADRTSHIAAAEVPAVHDDLHRVIQQAVTDAAAGENGDLFIILTPARLRTYAERATLEYLGKHPIGRPGVTVNVHSFASLVRSVIGNRDAGKYAKPMLGSFALREWLAALMRQDPATFRKAGDTFGSASQFANQIAELFDAGITADDLERAAAADPANGMLADDRMAALAILLRAAERRFGDARVLPGGNAAVAWPWIEDRGNTLHVYLYGFEKLSAAEARAVSALQRHAHMTVCDEPGYRADITDAIFGSSSGRHAAASDHARLPEPIPVDPGRVVAMSAADEMEEVRAVACLIRELHDHGGADGAPVPYERMLVTARDLSPYRAMLDSEFTYQGIPVNATPAATLADGPFADLLLGLLDERLYEERPDRAAVMRVFRTRLLRDPHRQWRITNRDLDRLDRRLQSEDPAAVWSDGEHRTTGATVTAIRALINEARPAFMPPTGTGLTVREILARMVRFLADHRVNLSWRLVLEESSSDKDRHDSAELEQRFTRTREAWNLVMHSFDELVELCGDEPYDDIRATLPNGLETLLAATPAGAEPKSTDAVDVVAFPTAMRHYDRVFVLGCSESALPAIPHESGLLNDTERLRLAETLATNGKTIEAAIMRSLSVHGKARREVLAFNRVLRHAGRITLLCPRNAGGASQTLSPFAARLLPNLSDGQGTRSQTIDDLPFADNIAPNGIAMDEQDATDDRAHRPLTRPVDRNPLDGPVALALFTTTERNTGERVLETSISAAERYYANPFETFMDKGLHVKALEPFALDAAIEGLFYHAVLERTVDVLIATGKNPASVSKTYRADDGTPLDAHALVNLFADPDWHPSPLPEYGLNGQSLIDEEPKFAIFLSGNRMKAVHRQLVQRLHAFVDRLHATRGKWKDNLLTPLDGEEQPLVTTTRPLFAEQQFGDINGVKGDWDPVTHQLTGHGDDGPTEVRLDIRGKVDRIDEVTRGDDKAAFVIDYKSSGSNYTLFADMNGAKVYYGHELQLLTYAYAAMRNLHEQRPDLPVAGVMFLPIKASGTGVSATVKPGTLVFKPADDATGPEPSGKPADKQADPNEQWTMLFAGAEGRLPGIACKAKNTPLDIGDMGLLVQPWQCRTTPSGKAATSALPSVGTKQKDFAALLEYVQNMIVRACQNMLDGRVSPSPYRNIADEKNGAQYSDFKDAMALDLVDGRAWHYERPLFLQDFLDRAASGEIMDRFATPESAVTIGDVDAGNGNEDDIDANDTDDAGNTDGKEQA</sequence>
<organism evidence="12 13">
    <name type="scientific">Bifidobacterium miconis</name>
    <dbReference type="NCBI Taxonomy" id="2834435"/>
    <lineage>
        <taxon>Bacteria</taxon>
        <taxon>Bacillati</taxon>
        <taxon>Actinomycetota</taxon>
        <taxon>Actinomycetes</taxon>
        <taxon>Bifidobacteriales</taxon>
        <taxon>Bifidobacteriaceae</taxon>
        <taxon>Bifidobacterium</taxon>
    </lineage>
</organism>
<evidence type="ECO:0000256" key="5">
    <source>
        <dbReference type="ARBA" id="ARBA00022806"/>
    </source>
</evidence>
<dbReference type="Pfam" id="PF12705">
    <property type="entry name" value="PDDEXK_1"/>
    <property type="match status" value="1"/>
</dbReference>
<evidence type="ECO:0000256" key="4">
    <source>
        <dbReference type="ARBA" id="ARBA00022801"/>
    </source>
</evidence>
<keyword evidence="8" id="KW-0238">DNA-binding</keyword>
<dbReference type="PANTHER" id="PTHR30591:SF1">
    <property type="entry name" value="RECBCD ENZYME SUBUNIT RECC"/>
    <property type="match status" value="1"/>
</dbReference>
<feature type="domain" description="UvrD-like helicase C-terminal" evidence="11">
    <location>
        <begin position="246"/>
        <end position="539"/>
    </location>
</feature>
<name>A0ABS6WC04_9BIFI</name>